<accession>A0A6A5QH21</accession>
<evidence type="ECO:0000313" key="3">
    <source>
        <dbReference type="Proteomes" id="UP000800096"/>
    </source>
</evidence>
<dbReference type="AlphaFoldDB" id="A0A6A5QH21"/>
<name>A0A6A5QH21_AMPQU</name>
<keyword evidence="3" id="KW-1185">Reference proteome</keyword>
<evidence type="ECO:0000256" key="1">
    <source>
        <dbReference type="SAM" id="MobiDB-lite"/>
    </source>
</evidence>
<dbReference type="EMBL" id="ML979138">
    <property type="protein sequence ID" value="KAF1913784.1"/>
    <property type="molecule type" value="Genomic_DNA"/>
</dbReference>
<organism evidence="2 3">
    <name type="scientific">Ampelomyces quisqualis</name>
    <name type="common">Powdery mildew agent</name>
    <dbReference type="NCBI Taxonomy" id="50730"/>
    <lineage>
        <taxon>Eukaryota</taxon>
        <taxon>Fungi</taxon>
        <taxon>Dikarya</taxon>
        <taxon>Ascomycota</taxon>
        <taxon>Pezizomycotina</taxon>
        <taxon>Dothideomycetes</taxon>
        <taxon>Pleosporomycetidae</taxon>
        <taxon>Pleosporales</taxon>
        <taxon>Pleosporineae</taxon>
        <taxon>Phaeosphaeriaceae</taxon>
        <taxon>Ampelomyces</taxon>
    </lineage>
</organism>
<sequence>MLFVGRARASVPGTQALSRASIVKRAGPKGSSRVTPLLRLQPVHTKHVDSWRCVIPYSVGAPKLGPFNRRLDGQPRGTQSSSLPLRSCLSVRSVRAQRRGPRSRKVTLPTVLRRLLLSLSLPLRRIRIATIHTHLDAQQQTRPWIPSNQAIPISNCSPLQRAQPLDRFGTGPEPLRPPHT</sequence>
<proteinExistence type="predicted"/>
<evidence type="ECO:0000313" key="2">
    <source>
        <dbReference type="EMBL" id="KAF1913784.1"/>
    </source>
</evidence>
<gene>
    <name evidence="2" type="ORF">BDU57DRAFT_322333</name>
</gene>
<dbReference type="Proteomes" id="UP000800096">
    <property type="component" value="Unassembled WGS sequence"/>
</dbReference>
<reference evidence="2" key="1">
    <citation type="journal article" date="2020" name="Stud. Mycol.">
        <title>101 Dothideomycetes genomes: a test case for predicting lifestyles and emergence of pathogens.</title>
        <authorList>
            <person name="Haridas S."/>
            <person name="Albert R."/>
            <person name="Binder M."/>
            <person name="Bloem J."/>
            <person name="Labutti K."/>
            <person name="Salamov A."/>
            <person name="Andreopoulos B."/>
            <person name="Baker S."/>
            <person name="Barry K."/>
            <person name="Bills G."/>
            <person name="Bluhm B."/>
            <person name="Cannon C."/>
            <person name="Castanera R."/>
            <person name="Culley D."/>
            <person name="Daum C."/>
            <person name="Ezra D."/>
            <person name="Gonzalez J."/>
            <person name="Henrissat B."/>
            <person name="Kuo A."/>
            <person name="Liang C."/>
            <person name="Lipzen A."/>
            <person name="Lutzoni F."/>
            <person name="Magnuson J."/>
            <person name="Mondo S."/>
            <person name="Nolan M."/>
            <person name="Ohm R."/>
            <person name="Pangilinan J."/>
            <person name="Park H.-J."/>
            <person name="Ramirez L."/>
            <person name="Alfaro M."/>
            <person name="Sun H."/>
            <person name="Tritt A."/>
            <person name="Yoshinaga Y."/>
            <person name="Zwiers L.-H."/>
            <person name="Turgeon B."/>
            <person name="Goodwin S."/>
            <person name="Spatafora J."/>
            <person name="Crous P."/>
            <person name="Grigoriev I."/>
        </authorList>
    </citation>
    <scope>NUCLEOTIDE SEQUENCE</scope>
    <source>
        <strain evidence="2">HMLAC05119</strain>
    </source>
</reference>
<feature type="region of interest" description="Disordered" evidence="1">
    <location>
        <begin position="161"/>
        <end position="180"/>
    </location>
</feature>
<protein>
    <submittedName>
        <fullName evidence="2">Uncharacterized protein</fullName>
    </submittedName>
</protein>